<keyword evidence="1" id="KW-0732">Signal</keyword>
<dbReference type="InterPro" id="IPR019223">
    <property type="entry name" value="DUF2147"/>
</dbReference>
<dbReference type="Pfam" id="PF09917">
    <property type="entry name" value="DUF2147"/>
    <property type="match status" value="1"/>
</dbReference>
<feature type="signal peptide" evidence="1">
    <location>
        <begin position="1"/>
        <end position="22"/>
    </location>
</feature>
<dbReference type="AlphaFoldDB" id="A0A6H2DP08"/>
<dbReference type="RefSeq" id="WP_168819417.1">
    <property type="nucleotide sequence ID" value="NZ_CP051217.1"/>
</dbReference>
<dbReference type="PANTHER" id="PTHR36919:SF2">
    <property type="entry name" value="BLL6627 PROTEIN"/>
    <property type="match status" value="1"/>
</dbReference>
<accession>A0A6H2DP08</accession>
<organism evidence="3 4">
    <name type="scientific">Parasphingorhabdus halotolerans</name>
    <dbReference type="NCBI Taxonomy" id="2725558"/>
    <lineage>
        <taxon>Bacteria</taxon>
        <taxon>Pseudomonadati</taxon>
        <taxon>Pseudomonadota</taxon>
        <taxon>Alphaproteobacteria</taxon>
        <taxon>Sphingomonadales</taxon>
        <taxon>Sphingomonadaceae</taxon>
        <taxon>Parasphingorhabdus</taxon>
    </lineage>
</organism>
<dbReference type="PANTHER" id="PTHR36919">
    <property type="entry name" value="BLR1215 PROTEIN"/>
    <property type="match status" value="1"/>
</dbReference>
<gene>
    <name evidence="3" type="ORF">HF685_08970</name>
</gene>
<feature type="domain" description="DUF2147" evidence="2">
    <location>
        <begin position="28"/>
        <end position="138"/>
    </location>
</feature>
<feature type="chain" id="PRO_5026281492" evidence="1">
    <location>
        <begin position="23"/>
        <end position="140"/>
    </location>
</feature>
<dbReference type="EMBL" id="CP051217">
    <property type="protein sequence ID" value="QJB69396.1"/>
    <property type="molecule type" value="Genomic_DNA"/>
</dbReference>
<keyword evidence="4" id="KW-1185">Reference proteome</keyword>
<dbReference type="Proteomes" id="UP000501600">
    <property type="component" value="Chromosome"/>
</dbReference>
<reference evidence="3 4" key="1">
    <citation type="submission" date="2020-04" db="EMBL/GenBank/DDBJ databases">
        <title>Genome sequence for Sphingorhabdus sp. strain M1.</title>
        <authorList>
            <person name="Park S.-J."/>
        </authorList>
    </citation>
    <scope>NUCLEOTIDE SEQUENCE [LARGE SCALE GENOMIC DNA]</scope>
    <source>
        <strain evidence="3 4">JK6</strain>
    </source>
</reference>
<evidence type="ECO:0000313" key="4">
    <source>
        <dbReference type="Proteomes" id="UP000501600"/>
    </source>
</evidence>
<dbReference type="KEGG" id="phao:HF685_08970"/>
<sequence>MRNKFYLALAATGLAVATPALAADAINGNWKTQDGDAIVRIGKCGTTICGTIAKYLVTPPNGAGQKDVNNPNKNLRSRTLLGSNVLYGFKPDGDIWRGKIYDPKTGKTYRSEVSLTSSNKLKVKGCIAFICQGQNWSRAN</sequence>
<proteinExistence type="predicted"/>
<evidence type="ECO:0000313" key="3">
    <source>
        <dbReference type="EMBL" id="QJB69396.1"/>
    </source>
</evidence>
<evidence type="ECO:0000259" key="2">
    <source>
        <dbReference type="Pfam" id="PF09917"/>
    </source>
</evidence>
<evidence type="ECO:0000256" key="1">
    <source>
        <dbReference type="SAM" id="SignalP"/>
    </source>
</evidence>
<protein>
    <submittedName>
        <fullName evidence="3">DUF2147 domain-containing protein</fullName>
    </submittedName>
</protein>
<dbReference type="Gene3D" id="2.40.128.520">
    <property type="match status" value="1"/>
</dbReference>
<name>A0A6H2DP08_9SPHN</name>